<accession>A0A6J7RZV2</accession>
<reference evidence="1" key="1">
    <citation type="submission" date="2020-05" db="EMBL/GenBank/DDBJ databases">
        <authorList>
            <person name="Chiriac C."/>
            <person name="Salcher M."/>
            <person name="Ghai R."/>
            <person name="Kavagutti S V."/>
        </authorList>
    </citation>
    <scope>NUCLEOTIDE SEQUENCE</scope>
</reference>
<dbReference type="AlphaFoldDB" id="A0A6J7RZV2"/>
<proteinExistence type="predicted"/>
<organism evidence="1">
    <name type="scientific">freshwater metagenome</name>
    <dbReference type="NCBI Taxonomy" id="449393"/>
    <lineage>
        <taxon>unclassified sequences</taxon>
        <taxon>metagenomes</taxon>
        <taxon>ecological metagenomes</taxon>
    </lineage>
</organism>
<gene>
    <name evidence="1" type="ORF">UFOPK4175_00668</name>
</gene>
<dbReference type="EMBL" id="CAFBPX010000101">
    <property type="protein sequence ID" value="CAB5034361.1"/>
    <property type="molecule type" value="Genomic_DNA"/>
</dbReference>
<protein>
    <submittedName>
        <fullName evidence="1">Unannotated protein</fullName>
    </submittedName>
</protein>
<sequence>MDAVGEPWEHVATFDIIGNRLRVAFERITEP</sequence>
<evidence type="ECO:0000313" key="1">
    <source>
        <dbReference type="EMBL" id="CAB5034361.1"/>
    </source>
</evidence>
<name>A0A6J7RZV2_9ZZZZ</name>